<gene>
    <name evidence="5" type="primary">vesA</name>
    <name evidence="5" type="ORF">FXE67_09630</name>
</gene>
<dbReference type="GO" id="GO:0004252">
    <property type="term" value="F:serine-type endopeptidase activity"/>
    <property type="evidence" value="ECO:0007669"/>
    <property type="project" value="InterPro"/>
</dbReference>
<dbReference type="PROSITE" id="PS00134">
    <property type="entry name" value="TRYPSIN_HIS"/>
    <property type="match status" value="1"/>
</dbReference>
<dbReference type="SMART" id="SM00020">
    <property type="entry name" value="Tryp_SPc"/>
    <property type="match status" value="1"/>
</dbReference>
<evidence type="ECO:0000313" key="5">
    <source>
        <dbReference type="EMBL" id="TXY92237.1"/>
    </source>
</evidence>
<feature type="domain" description="Peptidase S1" evidence="4">
    <location>
        <begin position="24"/>
        <end position="272"/>
    </location>
</feature>
<reference evidence="5 6" key="1">
    <citation type="submission" date="2019-06" db="EMBL/GenBank/DDBJ databases">
        <title>Vibrio cholerae phylogeny based on whole-genome sequencing reveals genetic diversity and population strucutre.</title>
        <authorList>
            <person name="Zhiqiu Y."/>
            <person name="Bin L."/>
            <person name="Lingyan J."/>
        </authorList>
    </citation>
    <scope>NUCLEOTIDE SEQUENCE [LARGE SCALE GENOMIC DNA]</scope>
    <source>
        <strain evidence="5 6">N2768</strain>
    </source>
</reference>
<dbReference type="AlphaFoldDB" id="A0A8B5ZIV6"/>
<evidence type="ECO:0000313" key="6">
    <source>
        <dbReference type="Proteomes" id="UP000323583"/>
    </source>
</evidence>
<evidence type="ECO:0000256" key="2">
    <source>
        <dbReference type="ARBA" id="ARBA00023157"/>
    </source>
</evidence>
<dbReference type="InterPro" id="IPR043504">
    <property type="entry name" value="Peptidase_S1_PA_chymotrypsin"/>
</dbReference>
<dbReference type="PANTHER" id="PTHR24276:SF98">
    <property type="entry name" value="FI18310P1-RELATED"/>
    <property type="match status" value="1"/>
</dbReference>
<keyword evidence="3 5" id="KW-0378">Hydrolase</keyword>
<dbReference type="PROSITE" id="PS00135">
    <property type="entry name" value="TRYPSIN_SER"/>
    <property type="match status" value="1"/>
</dbReference>
<comment type="caution">
    <text evidence="5">The sequence shown here is derived from an EMBL/GenBank/DDBJ whole genome shotgun (WGS) entry which is preliminary data.</text>
</comment>
<sequence>MHKWLWLLLLLTARVSAVEISPYIVNGTNANIASYPSFASLAIYISPYQYSSGTYCGATILNSRYILTAAHCFYGNSYSMLYTVVVPQLEDESQFPNGNVQFARAAEFYYPDNYVDSSAVYWPNDIAIIKLESDLNVSNFVGVLNSSINNSYDVSATYKAIGHGYVSSNTAGGTRLLETTLTFVPFATCSAYYGANLQASQICFTGPNIGGYRNSTCSGDSGGPVYLDSGSGYVQIGITSFGPSTCGNPALPVTSVFTEVSDYYSWILRVMNGLETPKYYVTENNGVRQLIAGGTTVSPVSDSGGSSTGLALLVLGLLMILRKKNVLYQDYLHSLIKKATNGRLLYYFRVTYKSVVFTIW</sequence>
<organism evidence="5 6">
    <name type="scientific">Vibrio cholerae</name>
    <dbReference type="NCBI Taxonomy" id="666"/>
    <lineage>
        <taxon>Bacteria</taxon>
        <taxon>Pseudomonadati</taxon>
        <taxon>Pseudomonadota</taxon>
        <taxon>Gammaproteobacteria</taxon>
        <taxon>Vibrionales</taxon>
        <taxon>Vibrionaceae</taxon>
        <taxon>Vibrio</taxon>
    </lineage>
</organism>
<dbReference type="Pfam" id="PF00089">
    <property type="entry name" value="Trypsin"/>
    <property type="match status" value="1"/>
</dbReference>
<keyword evidence="3" id="KW-0720">Serine protease</keyword>
<dbReference type="InterPro" id="IPR033116">
    <property type="entry name" value="TRYPSIN_SER"/>
</dbReference>
<dbReference type="PROSITE" id="PS50240">
    <property type="entry name" value="TRYPSIN_DOM"/>
    <property type="match status" value="1"/>
</dbReference>
<name>A0A8B5ZIV6_VIBCL</name>
<protein>
    <submittedName>
        <fullName evidence="5">GlyGly-anchored extracellular serine protease VesA</fullName>
        <ecNumber evidence="5">3.4.21.-</ecNumber>
    </submittedName>
</protein>
<keyword evidence="3 5" id="KW-0645">Protease</keyword>
<proteinExistence type="inferred from homology"/>
<dbReference type="InterPro" id="IPR001314">
    <property type="entry name" value="Peptidase_S1A"/>
</dbReference>
<dbReference type="PANTHER" id="PTHR24276">
    <property type="entry name" value="POLYSERASE-RELATED"/>
    <property type="match status" value="1"/>
</dbReference>
<dbReference type="InterPro" id="IPR001254">
    <property type="entry name" value="Trypsin_dom"/>
</dbReference>
<dbReference type="Gene3D" id="2.40.10.10">
    <property type="entry name" value="Trypsin-like serine proteases"/>
    <property type="match status" value="1"/>
</dbReference>
<dbReference type="InterPro" id="IPR018114">
    <property type="entry name" value="TRYPSIN_HIS"/>
</dbReference>
<dbReference type="EC" id="3.4.21.-" evidence="5"/>
<dbReference type="InterPro" id="IPR020008">
    <property type="entry name" value="GlyGly_CTERM"/>
</dbReference>
<dbReference type="NCBIfam" id="TIGR03501">
    <property type="entry name" value="GlyGly_CTERM"/>
    <property type="match status" value="1"/>
</dbReference>
<dbReference type="SUPFAM" id="SSF50494">
    <property type="entry name" value="Trypsin-like serine proteases"/>
    <property type="match status" value="1"/>
</dbReference>
<dbReference type="PRINTS" id="PR00722">
    <property type="entry name" value="CHYMOTRYPSIN"/>
</dbReference>
<comment type="similarity">
    <text evidence="1">Belongs to the peptidase S1 family.</text>
</comment>
<evidence type="ECO:0000256" key="1">
    <source>
        <dbReference type="ARBA" id="ARBA00007664"/>
    </source>
</evidence>
<dbReference type="CDD" id="cd00190">
    <property type="entry name" value="Tryp_SPc"/>
    <property type="match status" value="1"/>
</dbReference>
<dbReference type="EMBL" id="VSGZ01000035">
    <property type="protein sequence ID" value="TXY92237.1"/>
    <property type="molecule type" value="Genomic_DNA"/>
</dbReference>
<dbReference type="InterPro" id="IPR050430">
    <property type="entry name" value="Peptidase_S1"/>
</dbReference>
<dbReference type="GO" id="GO:0006508">
    <property type="term" value="P:proteolysis"/>
    <property type="evidence" value="ECO:0007669"/>
    <property type="project" value="UniProtKB-KW"/>
</dbReference>
<evidence type="ECO:0000259" key="4">
    <source>
        <dbReference type="PROSITE" id="PS50240"/>
    </source>
</evidence>
<evidence type="ECO:0000256" key="3">
    <source>
        <dbReference type="RuleBase" id="RU363034"/>
    </source>
</evidence>
<accession>A0A8B5ZIV6</accession>
<dbReference type="InterPro" id="IPR009003">
    <property type="entry name" value="Peptidase_S1_PA"/>
</dbReference>
<dbReference type="RefSeq" id="WP_000549763.1">
    <property type="nucleotide sequence ID" value="NZ_JAAOKP010000001.1"/>
</dbReference>
<dbReference type="Proteomes" id="UP000323583">
    <property type="component" value="Unassembled WGS sequence"/>
</dbReference>
<keyword evidence="2" id="KW-1015">Disulfide bond</keyword>